<dbReference type="InterPro" id="IPR007110">
    <property type="entry name" value="Ig-like_dom"/>
</dbReference>
<evidence type="ECO:0000256" key="2">
    <source>
        <dbReference type="ARBA" id="ARBA00022786"/>
    </source>
</evidence>
<dbReference type="Gene3D" id="3.30.2410.10">
    <property type="entry name" value="Hect, E3 ligase catalytic domain"/>
    <property type="match status" value="1"/>
</dbReference>
<evidence type="ECO:0000313" key="5">
    <source>
        <dbReference type="EMBL" id="SBP44521.1"/>
    </source>
</evidence>
<dbReference type="Gene3D" id="3.90.1750.10">
    <property type="entry name" value="Hect, E3 ligase catalytic domains"/>
    <property type="match status" value="1"/>
</dbReference>
<name>A0A1A7ZQF0_NOTFU</name>
<dbReference type="InterPro" id="IPR035983">
    <property type="entry name" value="Hect_E3_ubiquitin_ligase"/>
</dbReference>
<feature type="region of interest" description="Disordered" evidence="3">
    <location>
        <begin position="194"/>
        <end position="220"/>
    </location>
</feature>
<dbReference type="PROSITE" id="PS50835">
    <property type="entry name" value="IG_LIKE"/>
    <property type="match status" value="1"/>
</dbReference>
<feature type="compositionally biased region" description="Low complexity" evidence="3">
    <location>
        <begin position="263"/>
        <end position="277"/>
    </location>
</feature>
<dbReference type="AlphaFoldDB" id="A0A1A7ZQF0"/>
<organism evidence="5">
    <name type="scientific">Nothobranchius furzeri</name>
    <name type="common">Turquoise killifish</name>
    <dbReference type="NCBI Taxonomy" id="105023"/>
    <lineage>
        <taxon>Eukaryota</taxon>
        <taxon>Metazoa</taxon>
        <taxon>Chordata</taxon>
        <taxon>Craniata</taxon>
        <taxon>Vertebrata</taxon>
        <taxon>Euteleostomi</taxon>
        <taxon>Actinopterygii</taxon>
        <taxon>Neopterygii</taxon>
        <taxon>Teleostei</taxon>
        <taxon>Neoteleostei</taxon>
        <taxon>Acanthomorphata</taxon>
        <taxon>Ovalentaria</taxon>
        <taxon>Atherinomorphae</taxon>
        <taxon>Cyprinodontiformes</taxon>
        <taxon>Nothobranchiidae</taxon>
        <taxon>Nothobranchius</taxon>
    </lineage>
</organism>
<dbReference type="SUPFAM" id="SSF56204">
    <property type="entry name" value="Hect, E3 ligase catalytic domain"/>
    <property type="match status" value="1"/>
</dbReference>
<dbReference type="EMBL" id="HADY01006036">
    <property type="protein sequence ID" value="SBP44521.1"/>
    <property type="molecule type" value="Transcribed_RNA"/>
</dbReference>
<proteinExistence type="predicted"/>
<keyword evidence="1" id="KW-0808">Transferase</keyword>
<dbReference type="GO" id="GO:0004842">
    <property type="term" value="F:ubiquitin-protein transferase activity"/>
    <property type="evidence" value="ECO:0007669"/>
    <property type="project" value="InterPro"/>
</dbReference>
<evidence type="ECO:0000259" key="4">
    <source>
        <dbReference type="PROSITE" id="PS50835"/>
    </source>
</evidence>
<gene>
    <name evidence="5" type="primary">SI:CH73-30L9.1</name>
</gene>
<dbReference type="InterPro" id="IPR000569">
    <property type="entry name" value="HECT_dom"/>
</dbReference>
<feature type="region of interest" description="Disordered" evidence="3">
    <location>
        <begin position="44"/>
        <end position="67"/>
    </location>
</feature>
<feature type="compositionally biased region" description="Polar residues" evidence="3">
    <location>
        <begin position="245"/>
        <end position="262"/>
    </location>
</feature>
<evidence type="ECO:0000256" key="3">
    <source>
        <dbReference type="SAM" id="MobiDB-lite"/>
    </source>
</evidence>
<accession>A0A1A7ZQF0</accession>
<sequence>MDDNSLATYIPIYGDRIATRRFCSEYQRKGERDVQRQTLLQKLRRKMGIDKNQEESDQEESYSTRKHSKAYLRNNKLAVRKTRKVELGWIHEGKQQRKKNGGGTRRVDVPKEAKKSDILSIAKELFFPNGQSKKGKLEDFTCNILDYQEDDILEEDMTVGELYSLLKMGILRFYLCTKERKELTITELINVPDERVENDEPEEKNNFSESSNSSEVMVGPYTGEPQAWQLADTLPLSSDDEGESVSFNLPSTSQNFVSPVNQSFSNNSAPSTSTPTENPAPPDMGPVFVLSNLSNDEGNFVILGQPSSAHNLANPNSQPLTISTLPSTSSLTEQPTHTFMLPAPNVSSSVSEAHRNTEQSGFEVVNVSIILHRTKLMDELITQFKDPNILTYPLKFTFIDEKGADADGISRDVYSAFWTEFLDCLAEGQDMRVPLLTPKWQEEEWKSVGRILVKGFQDHGYFPCRLAPAFTVALVFGEHSVSPDLLFESLLSYISPEERDLVNKALLDDLLGDEHDELIDLLDRMGAKSIPTRENLKAELLNVAHKLIIQQPKYALDKMSQVARTTFAHAFRSQLNIVEMYENMKPTARKVLKLFEASPATQAESQSLRYLQQYVRGLDQAGLRKFLRFTTGSDVLCIKNIEVLFTSLDGVARRPVAHTCGPVLELPWTYLSFPELRVEFDSILSSQRCFDMDIV</sequence>
<protein>
    <submittedName>
        <fullName evidence="5">Si:ch73-30l9.1</fullName>
    </submittedName>
</protein>
<dbReference type="Pfam" id="PF00632">
    <property type="entry name" value="HECT"/>
    <property type="match status" value="1"/>
</dbReference>
<reference evidence="5" key="1">
    <citation type="submission" date="2016-05" db="EMBL/GenBank/DDBJ databases">
        <authorList>
            <person name="Lavstsen T."/>
            <person name="Jespersen J.S."/>
        </authorList>
    </citation>
    <scope>NUCLEOTIDE SEQUENCE</scope>
    <source>
        <tissue evidence="5">Brain</tissue>
    </source>
</reference>
<evidence type="ECO:0000256" key="1">
    <source>
        <dbReference type="ARBA" id="ARBA00022679"/>
    </source>
</evidence>
<reference evidence="5" key="2">
    <citation type="submission" date="2016-06" db="EMBL/GenBank/DDBJ databases">
        <title>The genome of a short-lived fish provides insights into sex chromosome evolution and the genetic control of aging.</title>
        <authorList>
            <person name="Reichwald K."/>
            <person name="Felder M."/>
            <person name="Petzold A."/>
            <person name="Koch P."/>
            <person name="Groth M."/>
            <person name="Platzer M."/>
        </authorList>
    </citation>
    <scope>NUCLEOTIDE SEQUENCE</scope>
    <source>
        <tissue evidence="5">Brain</tissue>
    </source>
</reference>
<feature type="region of interest" description="Disordered" evidence="3">
    <location>
        <begin position="236"/>
        <end position="282"/>
    </location>
</feature>
<keyword evidence="2" id="KW-0833">Ubl conjugation pathway</keyword>
<feature type="domain" description="Ig-like" evidence="4">
    <location>
        <begin position="387"/>
        <end position="482"/>
    </location>
</feature>